<name>A0A1H3IYV6_9FIRM</name>
<evidence type="ECO:0000256" key="7">
    <source>
        <dbReference type="SAM" id="Phobius"/>
    </source>
</evidence>
<proteinExistence type="inferred from homology"/>
<dbReference type="STRING" id="159292.SAMN05192546_101331"/>
<keyword evidence="3" id="KW-1003">Cell membrane</keyword>
<keyword evidence="5 7" id="KW-1133">Transmembrane helix</keyword>
<dbReference type="PANTHER" id="PTHR43663:SF1">
    <property type="entry name" value="CHROMATE TRANSPORTER"/>
    <property type="match status" value="1"/>
</dbReference>
<dbReference type="GO" id="GO:0005886">
    <property type="term" value="C:plasma membrane"/>
    <property type="evidence" value="ECO:0007669"/>
    <property type="project" value="UniProtKB-SubCell"/>
</dbReference>
<dbReference type="Proteomes" id="UP000199230">
    <property type="component" value="Unassembled WGS sequence"/>
</dbReference>
<evidence type="ECO:0000313" key="9">
    <source>
        <dbReference type="Proteomes" id="UP000199230"/>
    </source>
</evidence>
<evidence type="ECO:0000256" key="6">
    <source>
        <dbReference type="ARBA" id="ARBA00023136"/>
    </source>
</evidence>
<keyword evidence="6 7" id="KW-0472">Membrane</keyword>
<dbReference type="PANTHER" id="PTHR43663">
    <property type="entry name" value="CHROMATE TRANSPORT PROTEIN-RELATED"/>
    <property type="match status" value="1"/>
</dbReference>
<evidence type="ECO:0000256" key="4">
    <source>
        <dbReference type="ARBA" id="ARBA00022692"/>
    </source>
</evidence>
<sequence length="172" mass="18765">MIYFQLMFVFMRIGVFTFGGGYAMLPLIQREVVRNQEWITSSVLVDMIAISQMSPGPIAVNLATFIGYTQAGLLGGLLATFGVVSLTSVLVLVAARVLIKNPDHFLVKGFFKGIRPAVISFVMAAILSLYNVSVPDMKSGGIMIGAFLVFWKLKIHPVPIILCSGMIAIFIF</sequence>
<protein>
    <submittedName>
        <fullName evidence="8">Chromate transporter</fullName>
    </submittedName>
</protein>
<organism evidence="8 9">
    <name type="scientific">Tindallia californiensis</name>
    <dbReference type="NCBI Taxonomy" id="159292"/>
    <lineage>
        <taxon>Bacteria</taxon>
        <taxon>Bacillati</taxon>
        <taxon>Bacillota</taxon>
        <taxon>Clostridia</taxon>
        <taxon>Peptostreptococcales</taxon>
        <taxon>Tindalliaceae</taxon>
        <taxon>Tindallia</taxon>
    </lineage>
</organism>
<evidence type="ECO:0000256" key="3">
    <source>
        <dbReference type="ARBA" id="ARBA00022475"/>
    </source>
</evidence>
<evidence type="ECO:0000313" key="8">
    <source>
        <dbReference type="EMBL" id="SDY32479.1"/>
    </source>
</evidence>
<evidence type="ECO:0000256" key="5">
    <source>
        <dbReference type="ARBA" id="ARBA00022989"/>
    </source>
</evidence>
<reference evidence="8 9" key="1">
    <citation type="submission" date="2016-10" db="EMBL/GenBank/DDBJ databases">
        <authorList>
            <person name="de Groot N.N."/>
        </authorList>
    </citation>
    <scope>NUCLEOTIDE SEQUENCE [LARGE SCALE GENOMIC DNA]</scope>
    <source>
        <strain evidence="8 9">APO</strain>
    </source>
</reference>
<feature type="transmembrane region" description="Helical" evidence="7">
    <location>
        <begin position="142"/>
        <end position="171"/>
    </location>
</feature>
<dbReference type="OrthoDB" id="9788907at2"/>
<accession>A0A1H3IYV6</accession>
<comment type="similarity">
    <text evidence="2">Belongs to the chromate ion transporter (CHR) (TC 2.A.51) family.</text>
</comment>
<dbReference type="GO" id="GO:0015109">
    <property type="term" value="F:chromate transmembrane transporter activity"/>
    <property type="evidence" value="ECO:0007669"/>
    <property type="project" value="InterPro"/>
</dbReference>
<keyword evidence="9" id="KW-1185">Reference proteome</keyword>
<keyword evidence="4 7" id="KW-0812">Transmembrane</keyword>
<evidence type="ECO:0000256" key="1">
    <source>
        <dbReference type="ARBA" id="ARBA00004651"/>
    </source>
</evidence>
<feature type="transmembrane region" description="Helical" evidence="7">
    <location>
        <begin position="74"/>
        <end position="98"/>
    </location>
</feature>
<dbReference type="RefSeq" id="WP_093310318.1">
    <property type="nucleotide sequence ID" value="NZ_FNPV01000001.1"/>
</dbReference>
<dbReference type="AlphaFoldDB" id="A0A1H3IYV6"/>
<dbReference type="EMBL" id="FNPV01000001">
    <property type="protein sequence ID" value="SDY32479.1"/>
    <property type="molecule type" value="Genomic_DNA"/>
</dbReference>
<dbReference type="InterPro" id="IPR052518">
    <property type="entry name" value="CHR_Transporter"/>
</dbReference>
<feature type="transmembrane region" description="Helical" evidence="7">
    <location>
        <begin position="6"/>
        <end position="25"/>
    </location>
</feature>
<gene>
    <name evidence="8" type="ORF">SAMN05192546_101331</name>
</gene>
<evidence type="ECO:0000256" key="2">
    <source>
        <dbReference type="ARBA" id="ARBA00005262"/>
    </source>
</evidence>
<comment type="subcellular location">
    <subcellularLocation>
        <location evidence="1">Cell membrane</location>
        <topology evidence="1">Multi-pass membrane protein</topology>
    </subcellularLocation>
</comment>
<dbReference type="InterPro" id="IPR003370">
    <property type="entry name" value="Chromate_transpt"/>
</dbReference>
<dbReference type="Pfam" id="PF02417">
    <property type="entry name" value="Chromate_transp"/>
    <property type="match status" value="1"/>
</dbReference>
<feature type="transmembrane region" description="Helical" evidence="7">
    <location>
        <begin position="110"/>
        <end position="130"/>
    </location>
</feature>